<dbReference type="Gene3D" id="3.10.105.10">
    <property type="entry name" value="Dipeptide-binding Protein, Domain 3"/>
    <property type="match status" value="1"/>
</dbReference>
<dbReference type="InterPro" id="IPR000914">
    <property type="entry name" value="SBP_5_dom"/>
</dbReference>
<protein>
    <submittedName>
        <fullName evidence="3">Oligopeptide ABC transporter, periplasmic oligopeptide-binding protein OppA (TC 3.A.1.5.1)</fullName>
    </submittedName>
</protein>
<evidence type="ECO:0000256" key="1">
    <source>
        <dbReference type="SAM" id="SignalP"/>
    </source>
</evidence>
<evidence type="ECO:0000313" key="3">
    <source>
        <dbReference type="EMBL" id="SJM48581.1"/>
    </source>
</evidence>
<dbReference type="InterPro" id="IPR039424">
    <property type="entry name" value="SBP_5"/>
</dbReference>
<dbReference type="Gene3D" id="3.40.190.10">
    <property type="entry name" value="Periplasmic binding protein-like II"/>
    <property type="match status" value="1"/>
</dbReference>
<dbReference type="GO" id="GO:1904680">
    <property type="term" value="F:peptide transmembrane transporter activity"/>
    <property type="evidence" value="ECO:0007669"/>
    <property type="project" value="TreeGrafter"/>
</dbReference>
<dbReference type="PROSITE" id="PS51257">
    <property type="entry name" value="PROKAR_LIPOPROTEIN"/>
    <property type="match status" value="1"/>
</dbReference>
<sequence>MSNSFKRGRALTTAIAFSAAAAMVVSGCTTTGGDDTDESTGGDGATGSTVSIATTNALTSLHSGTAEHNLNTNGMVDYLTGNGGLGSFLTISNELEVVPDTTNGTMELVSEDPLQVKYTLNENAVWSDGTEMTVDDLLLSWVIGSGWFGDGDENYFSLAGSTAGLNTTDFPEIDRDARTLTLNYSEAYVDWNLVNLITKPAHVFAEQVDMSAEELTQFFTDTEKGEQGNETLSTLGEFHNTGYAITQMPTDESLLVSAGPYVVSDFQANDGGFVQLSPNENWQGDPVQVETIILKFIGDASTQIQQLANGEVNVIEPQADANTLQSLESQGSDVIQGDQLSYDHIDLTFDGVFADANVREAFLKTIPRQAIVDSIVKPVNPEASVLNSQLFVSSQEQYAEAEAANGYDSFTEPDIEGAKELLAGATPEVRILYSSDNPNRVNAFRLIQQSAEEAGFVIVDEADPEWSARLGSGDYDATIFGWISPGAGYAGLPQIFKTGGGGNYNNYSNTEIDGWIDETQTLIDDEERMLELQIMIDTATAEDFYGLPLFQSPGLVASDGSVDGLVYNPTQTGVVHNILEWSVVE</sequence>
<feature type="chain" id="PRO_5039356532" evidence="1">
    <location>
        <begin position="22"/>
        <end position="585"/>
    </location>
</feature>
<feature type="signal peptide" evidence="1">
    <location>
        <begin position="1"/>
        <end position="21"/>
    </location>
</feature>
<dbReference type="GO" id="GO:0042597">
    <property type="term" value="C:periplasmic space"/>
    <property type="evidence" value="ECO:0007669"/>
    <property type="project" value="UniProtKB-ARBA"/>
</dbReference>
<dbReference type="SUPFAM" id="SSF53850">
    <property type="entry name" value="Periplasmic binding protein-like II"/>
    <property type="match status" value="1"/>
</dbReference>
<dbReference type="AlphaFoldDB" id="A0A1R4EY73"/>
<evidence type="ECO:0000313" key="4">
    <source>
        <dbReference type="Proteomes" id="UP000195787"/>
    </source>
</evidence>
<dbReference type="EMBL" id="FUHU01000009">
    <property type="protein sequence ID" value="SJM48581.1"/>
    <property type="molecule type" value="Genomic_DNA"/>
</dbReference>
<dbReference type="GeneID" id="303171890"/>
<evidence type="ECO:0000259" key="2">
    <source>
        <dbReference type="Pfam" id="PF00496"/>
    </source>
</evidence>
<feature type="domain" description="Solute-binding protein family 5" evidence="2">
    <location>
        <begin position="109"/>
        <end position="485"/>
    </location>
</feature>
<accession>A0A1R4EY73</accession>
<dbReference type="GO" id="GO:0043190">
    <property type="term" value="C:ATP-binding cassette (ABC) transporter complex"/>
    <property type="evidence" value="ECO:0007669"/>
    <property type="project" value="InterPro"/>
</dbReference>
<dbReference type="PIRSF" id="PIRSF002741">
    <property type="entry name" value="MppA"/>
    <property type="match status" value="1"/>
</dbReference>
<dbReference type="PANTHER" id="PTHR30290">
    <property type="entry name" value="PERIPLASMIC BINDING COMPONENT OF ABC TRANSPORTER"/>
    <property type="match status" value="1"/>
</dbReference>
<dbReference type="Proteomes" id="UP000195787">
    <property type="component" value="Unassembled WGS sequence"/>
</dbReference>
<name>A0A1R4EY73_9MICO</name>
<proteinExistence type="predicted"/>
<organism evidence="3 4">
    <name type="scientific">Agrococcus casei LMG 22410</name>
    <dbReference type="NCBI Taxonomy" id="1255656"/>
    <lineage>
        <taxon>Bacteria</taxon>
        <taxon>Bacillati</taxon>
        <taxon>Actinomycetota</taxon>
        <taxon>Actinomycetes</taxon>
        <taxon>Micrococcales</taxon>
        <taxon>Microbacteriaceae</taxon>
        <taxon>Agrococcus</taxon>
    </lineage>
</organism>
<reference evidence="3 4" key="1">
    <citation type="submission" date="2017-02" db="EMBL/GenBank/DDBJ databases">
        <authorList>
            <person name="Peterson S.W."/>
        </authorList>
    </citation>
    <scope>NUCLEOTIDE SEQUENCE [LARGE SCALE GENOMIC DNA]</scope>
    <source>
        <strain evidence="3 4">LMG 22410</strain>
    </source>
</reference>
<dbReference type="CDD" id="cd08501">
    <property type="entry name" value="PBP2_Lpqw"/>
    <property type="match status" value="1"/>
</dbReference>
<keyword evidence="4" id="KW-1185">Reference proteome</keyword>
<dbReference type="GO" id="GO:0015833">
    <property type="term" value="P:peptide transport"/>
    <property type="evidence" value="ECO:0007669"/>
    <property type="project" value="TreeGrafter"/>
</dbReference>
<keyword evidence="1" id="KW-0732">Signal</keyword>
<dbReference type="PANTHER" id="PTHR30290:SF65">
    <property type="entry name" value="MONOACYL PHOSPHATIDYLINOSITOL TETRAMANNOSIDE-BINDING PROTEIN LPQW-RELATED"/>
    <property type="match status" value="1"/>
</dbReference>
<dbReference type="OrthoDB" id="7888869at2"/>
<dbReference type="InterPro" id="IPR030678">
    <property type="entry name" value="Peptide/Ni-bd"/>
</dbReference>
<gene>
    <name evidence="3" type="ORF">CZ674_01560</name>
</gene>
<dbReference type="Pfam" id="PF00496">
    <property type="entry name" value="SBP_bac_5"/>
    <property type="match status" value="1"/>
</dbReference>
<dbReference type="RefSeq" id="WP_086990601.1">
    <property type="nucleotide sequence ID" value="NZ_FUHU01000009.1"/>
</dbReference>